<proteinExistence type="predicted"/>
<feature type="coiled-coil region" evidence="1">
    <location>
        <begin position="351"/>
        <end position="392"/>
    </location>
</feature>
<keyword evidence="3" id="KW-0732">Signal</keyword>
<evidence type="ECO:0000256" key="1">
    <source>
        <dbReference type="SAM" id="Coils"/>
    </source>
</evidence>
<protein>
    <submittedName>
        <fullName evidence="4">Uncharacterized protein</fullName>
    </submittedName>
</protein>
<feature type="chain" id="PRO_5005189879" evidence="3">
    <location>
        <begin position="19"/>
        <end position="499"/>
    </location>
</feature>
<feature type="region of interest" description="Disordered" evidence="2">
    <location>
        <begin position="43"/>
        <end position="71"/>
    </location>
</feature>
<dbReference type="EMBL" id="CDMY01000637">
    <property type="protein sequence ID" value="CEM27653.1"/>
    <property type="molecule type" value="Genomic_DNA"/>
</dbReference>
<feature type="coiled-coil region" evidence="1">
    <location>
        <begin position="261"/>
        <end position="323"/>
    </location>
</feature>
<dbReference type="AlphaFoldDB" id="A0A0G4GE28"/>
<evidence type="ECO:0000256" key="3">
    <source>
        <dbReference type="SAM" id="SignalP"/>
    </source>
</evidence>
<evidence type="ECO:0000256" key="2">
    <source>
        <dbReference type="SAM" id="MobiDB-lite"/>
    </source>
</evidence>
<dbReference type="InParanoid" id="A0A0G4GE28"/>
<dbReference type="OrthoDB" id="4159526at2759"/>
<sequence>MAAVRVTFLLAACLTVAAQQSGSGLDPSFSYFNLDGSEYRPAAKDTATEGSTGSTAQTSGSNVRAAGDNDDDDEALLNRLAETLQKEADCDADKKADAGGCKKIISGNPVLNGQNGDILAEGNLLVQGGALIDDGVTTTELVALRECHCGDETVSRRVVAGAFEVRGSDRLADGEQVPSSMAEWSNTDRSAAYQAFRQLRVLSDGDARLGLAAAQVQKVFPSAVKTFVSRASDEQGGDAQKGEGPAGQLTIDMTQLLYTQMAVTQDLIDDYIDEKERLNKTNKGMAKNIDSLTGTMADVNDTLERLRKANETVMDRITRLEQDSGADEQRPLGPIEALRKVAVGQDQAKTIEGLKKANGELRTANEDMNKAMDGLRKANEAMLDRIARLEEGATAGDESSGRIDFVKMAAAQDDIKADKNQAETIEGLKKANEELRTGNQSMKKTIEELLGRVGRLEQSFEKLLQGLMAPSRRSAGNAPAVPGRRGGAIQKIVEGLMAP</sequence>
<accession>A0A0G4GE28</accession>
<keyword evidence="5" id="KW-1185">Reference proteome</keyword>
<feature type="coiled-coil region" evidence="1">
    <location>
        <begin position="425"/>
        <end position="459"/>
    </location>
</feature>
<feature type="signal peptide" evidence="3">
    <location>
        <begin position="1"/>
        <end position="18"/>
    </location>
</feature>
<feature type="compositionally biased region" description="Low complexity" evidence="2">
    <location>
        <begin position="48"/>
        <end position="61"/>
    </location>
</feature>
<dbReference type="VEuPathDB" id="CryptoDB:Vbra_6210"/>
<dbReference type="Proteomes" id="UP000041254">
    <property type="component" value="Unassembled WGS sequence"/>
</dbReference>
<gene>
    <name evidence="4" type="ORF">Vbra_6210</name>
</gene>
<evidence type="ECO:0000313" key="4">
    <source>
        <dbReference type="EMBL" id="CEM27653.1"/>
    </source>
</evidence>
<evidence type="ECO:0000313" key="5">
    <source>
        <dbReference type="Proteomes" id="UP000041254"/>
    </source>
</evidence>
<organism evidence="4 5">
    <name type="scientific">Vitrella brassicaformis (strain CCMP3155)</name>
    <dbReference type="NCBI Taxonomy" id="1169540"/>
    <lineage>
        <taxon>Eukaryota</taxon>
        <taxon>Sar</taxon>
        <taxon>Alveolata</taxon>
        <taxon>Colpodellida</taxon>
        <taxon>Vitrellaceae</taxon>
        <taxon>Vitrella</taxon>
    </lineage>
</organism>
<keyword evidence="1" id="KW-0175">Coiled coil</keyword>
<name>A0A0G4GE28_VITBC</name>
<reference evidence="4 5" key="1">
    <citation type="submission" date="2014-11" db="EMBL/GenBank/DDBJ databases">
        <authorList>
            <person name="Zhu J."/>
            <person name="Qi W."/>
            <person name="Song R."/>
        </authorList>
    </citation>
    <scope>NUCLEOTIDE SEQUENCE [LARGE SCALE GENOMIC DNA]</scope>
</reference>